<dbReference type="SMART" id="SM00198">
    <property type="entry name" value="SCP"/>
    <property type="match status" value="1"/>
</dbReference>
<dbReference type="EMBL" id="APAU02000016">
    <property type="protein sequence ID" value="EUB61879.1"/>
    <property type="molecule type" value="Genomic_DNA"/>
</dbReference>
<dbReference type="OrthoDB" id="337038at2759"/>
<dbReference type="Proteomes" id="UP000019149">
    <property type="component" value="Unassembled WGS sequence"/>
</dbReference>
<keyword evidence="3" id="KW-1185">Reference proteome</keyword>
<dbReference type="InterPro" id="IPR035940">
    <property type="entry name" value="CAP_sf"/>
</dbReference>
<dbReference type="SUPFAM" id="SSF55797">
    <property type="entry name" value="PR-1-like"/>
    <property type="match status" value="1"/>
</dbReference>
<comment type="caution">
    <text evidence="2">The sequence shown here is derived from an EMBL/GenBank/DDBJ whole genome shotgun (WGS) entry which is preliminary data.</text>
</comment>
<dbReference type="RefSeq" id="XP_024353075.1">
    <property type="nucleotide sequence ID" value="XM_024492401.1"/>
</dbReference>
<accession>W6V649</accession>
<dbReference type="Pfam" id="PF00188">
    <property type="entry name" value="CAP"/>
    <property type="match status" value="1"/>
</dbReference>
<dbReference type="Gene3D" id="3.40.33.10">
    <property type="entry name" value="CAP"/>
    <property type="match status" value="2"/>
</dbReference>
<proteinExistence type="predicted"/>
<reference evidence="2 3" key="1">
    <citation type="journal article" date="2013" name="Nat. Genet.">
        <title>The genome of the hydatid tapeworm Echinococcus granulosus.</title>
        <authorList>
            <person name="Zheng H."/>
            <person name="Zhang W."/>
            <person name="Zhang L."/>
            <person name="Zhang Z."/>
            <person name="Li J."/>
            <person name="Lu G."/>
            <person name="Zhu Y."/>
            <person name="Wang Y."/>
            <person name="Huang Y."/>
            <person name="Liu J."/>
            <person name="Kang H."/>
            <person name="Chen J."/>
            <person name="Wang L."/>
            <person name="Chen A."/>
            <person name="Yu S."/>
            <person name="Gao Z."/>
            <person name="Jin L."/>
            <person name="Gu W."/>
            <person name="Wang Z."/>
            <person name="Zhao L."/>
            <person name="Shi B."/>
            <person name="Wen H."/>
            <person name="Lin R."/>
            <person name="Jones M.K."/>
            <person name="Brejova B."/>
            <person name="Vinar T."/>
            <person name="Zhao G."/>
            <person name="McManus D.P."/>
            <person name="Chen Z."/>
            <person name="Zhou Y."/>
            <person name="Wang S."/>
        </authorList>
    </citation>
    <scope>NUCLEOTIDE SEQUENCE [LARGE SCALE GENOMIC DNA]</scope>
</reference>
<dbReference type="AlphaFoldDB" id="W6V649"/>
<dbReference type="KEGG" id="egl:EGR_03152"/>
<feature type="domain" description="SCP" evidence="1">
    <location>
        <begin position="23"/>
        <end position="132"/>
    </location>
</feature>
<organism evidence="2 3">
    <name type="scientific">Echinococcus granulosus</name>
    <name type="common">Hydatid tapeworm</name>
    <dbReference type="NCBI Taxonomy" id="6210"/>
    <lineage>
        <taxon>Eukaryota</taxon>
        <taxon>Metazoa</taxon>
        <taxon>Spiralia</taxon>
        <taxon>Lophotrochozoa</taxon>
        <taxon>Platyhelminthes</taxon>
        <taxon>Cestoda</taxon>
        <taxon>Eucestoda</taxon>
        <taxon>Cyclophyllidea</taxon>
        <taxon>Taeniidae</taxon>
        <taxon>Echinococcus</taxon>
        <taxon>Echinococcus granulosus group</taxon>
    </lineage>
</organism>
<protein>
    <submittedName>
        <fullName evidence="2">Cell wall protein PRY3</fullName>
    </submittedName>
</protein>
<dbReference type="GeneID" id="36338867"/>
<evidence type="ECO:0000313" key="3">
    <source>
        <dbReference type="Proteomes" id="UP000019149"/>
    </source>
</evidence>
<dbReference type="InterPro" id="IPR014044">
    <property type="entry name" value="CAP_dom"/>
</dbReference>
<evidence type="ECO:0000259" key="1">
    <source>
        <dbReference type="SMART" id="SM00198"/>
    </source>
</evidence>
<dbReference type="OMA" id="YYWVVAR"/>
<dbReference type="PRINTS" id="PR00837">
    <property type="entry name" value="V5TPXLIKE"/>
</dbReference>
<gene>
    <name evidence="2" type="ORF">EGR_03152</name>
</gene>
<dbReference type="CTD" id="36338867"/>
<dbReference type="PANTHER" id="PTHR10334">
    <property type="entry name" value="CYSTEINE-RICH SECRETORY PROTEIN-RELATED"/>
    <property type="match status" value="1"/>
</dbReference>
<dbReference type="InterPro" id="IPR001283">
    <property type="entry name" value="CRISP-related"/>
</dbReference>
<name>W6V649_ECHGR</name>
<evidence type="ECO:0000313" key="2">
    <source>
        <dbReference type="EMBL" id="EUB61879.1"/>
    </source>
</evidence>
<sequence>MCISNNIVTTRRRTKLCNKASSNGSTSSGDLSERLRALHGCNPLNYDADLAEQAQKHAEFLALKRRMVHSNAFDYGENIAKKFGTPGFKLTGHFTQCVWSDTERAGFGFSKAREGDLVIVVGQYRPPGNYSGEFPSKVPRPLSGEPRVPSLEEISAKESRNATLLAYYDFRKD</sequence>